<evidence type="ECO:0000313" key="2">
    <source>
        <dbReference type="EMBL" id="CCC49763.1"/>
    </source>
</evidence>
<feature type="compositionally biased region" description="Basic residues" evidence="1">
    <location>
        <begin position="512"/>
        <end position="522"/>
    </location>
</feature>
<name>G0U108_TRYVY</name>
<proteinExistence type="predicted"/>
<feature type="compositionally biased region" description="Polar residues" evidence="1">
    <location>
        <begin position="778"/>
        <end position="798"/>
    </location>
</feature>
<feature type="compositionally biased region" description="Polar residues" evidence="1">
    <location>
        <begin position="353"/>
        <end position="367"/>
    </location>
</feature>
<feature type="region of interest" description="Disordered" evidence="1">
    <location>
        <begin position="844"/>
        <end position="937"/>
    </location>
</feature>
<feature type="compositionally biased region" description="Basic residues" evidence="1">
    <location>
        <begin position="538"/>
        <end position="547"/>
    </location>
</feature>
<gene>
    <name evidence="2" type="ORF">TVY486_0803710</name>
</gene>
<reference evidence="2" key="1">
    <citation type="journal article" date="2012" name="Proc. Natl. Acad. Sci. U.S.A.">
        <title>Antigenic diversity is generated by distinct evolutionary mechanisms in African trypanosome species.</title>
        <authorList>
            <person name="Jackson A.P."/>
            <person name="Berry A."/>
            <person name="Aslett M."/>
            <person name="Allison H.C."/>
            <person name="Burton P."/>
            <person name="Vavrova-Anderson J."/>
            <person name="Brown R."/>
            <person name="Browne H."/>
            <person name="Corton N."/>
            <person name="Hauser H."/>
            <person name="Gamble J."/>
            <person name="Gilderthorp R."/>
            <person name="Marcello L."/>
            <person name="McQuillan J."/>
            <person name="Otto T.D."/>
            <person name="Quail M.A."/>
            <person name="Sanders M.J."/>
            <person name="van Tonder A."/>
            <person name="Ginger M.L."/>
            <person name="Field M.C."/>
            <person name="Barry J.D."/>
            <person name="Hertz-Fowler C."/>
            <person name="Berriman M."/>
        </authorList>
    </citation>
    <scope>NUCLEOTIDE SEQUENCE</scope>
    <source>
        <strain evidence="2">Y486</strain>
    </source>
</reference>
<feature type="region of interest" description="Disordered" evidence="1">
    <location>
        <begin position="332"/>
        <end position="367"/>
    </location>
</feature>
<organism evidence="2">
    <name type="scientific">Trypanosoma vivax (strain Y486)</name>
    <dbReference type="NCBI Taxonomy" id="1055687"/>
    <lineage>
        <taxon>Eukaryota</taxon>
        <taxon>Discoba</taxon>
        <taxon>Euglenozoa</taxon>
        <taxon>Kinetoplastea</taxon>
        <taxon>Metakinetoplastina</taxon>
        <taxon>Trypanosomatida</taxon>
        <taxon>Trypanosomatidae</taxon>
        <taxon>Trypanosoma</taxon>
        <taxon>Duttonella</taxon>
    </lineage>
</organism>
<dbReference type="SMART" id="SM00015">
    <property type="entry name" value="IQ"/>
    <property type="match status" value="8"/>
</dbReference>
<feature type="compositionally biased region" description="Basic and acidic residues" evidence="1">
    <location>
        <begin position="853"/>
        <end position="872"/>
    </location>
</feature>
<dbReference type="Pfam" id="PF00612">
    <property type="entry name" value="IQ"/>
    <property type="match status" value="2"/>
</dbReference>
<feature type="region of interest" description="Disordered" evidence="1">
    <location>
        <begin position="669"/>
        <end position="828"/>
    </location>
</feature>
<sequence>MSTLNELKKLQQAARGSMESYLHHGSNVNVENEAERQKVAGARQKILRSLNRALEVSLAVRRSCISDEVWRRCCEDANRIEDSGSECHIPSTDFQLLLPPLEAAQVLLAVRETHTLLCDFLSNSSGCVISQNDISEAIMHAEEAYIVQRFVAGITRQERAAISSNGTKLDDVTMRQLTVAEQSVGLLSFAKSEMQIGLLLNTAGRLQQSLKRQRAAVGMLQTVIDRSQMPGASSSAVSEARELLPVALYNLGCRLEQVSASETDGDRKRLLQQEAQVIFSQSNELGQSYLDPDHPLKYKLNNRTQDTSTQGRELPQLKSLCVTRAAGHTQSSSSLSHARLATPSPTPRFEITPATSTQSSISGTLPSLRNRNTTLPLLRNHFPDLAHCSYSSMLPPFVEIRRSSFPTIGFIGNYEAAVLEEKAKDISAEKSKIYNCHRLRRPSDALRLGGGGNDMDILFSEARKEEEMMKEMRKEIRRQRRKLQRQRSFVPENWRVSELDPEIAAEEEQWKKAQKRKRKKEKKKNEQENEQENDKLAGMKRKLKKASRHGDGHSGEEVDILLGNPLLKKKKDPQIERGNSDGLYGSDRNRSVASGEDGVLSRLLRKSRNAAGDTDGSESGIPLEREAPGGFGERLLMGRLNSTKTDMQEEDASVEGEYKAELCSGFVFGDAEPTSLPILKKRKNKRPPTDDPVNQDERVGKEEKRRRKRKGGGTREGQDGLDRGGGRVGGGGDGDDGDKCFSSRAGGGEEAQPLSPKFLEKLSGDNGTQMRDGRSERTSNNSGSGDDRTCGSTDQRNGSVAGGVDTDAISVEHFDNQESGGAPEEYHGLKVSATSSLALNISANRRKLMKQRQRAEDAKSSDVRPVAGKEVETSDSTDGLVEARSGRDEGQSSDEDTEESEEAEEGTGDESDEDSDDDTDEESDDEEAEEETVEEAKERCETELLIYFKQASLRRTKSACIIQCAWRCSVSRAALKERQQILFWHVYQRQKAATSCIEGFLSSVLARKLLQKWQKLSAAEVERRVSYERRVVDSIVVIAYFVTEALARRRQMVELCKLLRIQNMDELQLRISATTIVSRWWRIVRVRKAYWRRRAKEVAEQRRLKALKEQQDNAATQIQRCVKGYLARCDVKRMIKRLAEEHELRQRRLRESIDLVRLCLQEYTRRCERLAAEAVHRTVRHEEAAAVIQQGWRAALRREAVHNALTRCRRIVRSVLMIQRVYRRFCAGIEIRYLRRVQQVMNQDRLDAEYREYRAIIRLQCFARLVIAKREARHRRAAIGRGFFFAAITIQSASRGGTTRMKLGQALHHRKKFMLLEQERLQCEKEQRIATINAFLRARLSGRMAEDRRCHRLTEKLYMRRRVRRELLREKCATIIQRGTRRWIACRRKREEAERGRAMRALVLTCVVRLQSIIRMFLARRQYRQLRYLYNVEQKKREDMEEVALLLWADEWRAAILQCEHDRRRIESLEAQGRDVLEWCFRKQGLQADAASLVSTNMAMETVDCLRDTDLLPPMYQDDP</sequence>
<dbReference type="EMBL" id="HE573024">
    <property type="protein sequence ID" value="CCC49763.1"/>
    <property type="molecule type" value="Genomic_DNA"/>
</dbReference>
<accession>G0U108</accession>
<feature type="region of interest" description="Disordered" evidence="1">
    <location>
        <begin position="507"/>
        <end position="634"/>
    </location>
</feature>
<dbReference type="PROSITE" id="PS50096">
    <property type="entry name" value="IQ"/>
    <property type="match status" value="3"/>
</dbReference>
<feature type="compositionally biased region" description="Acidic residues" evidence="1">
    <location>
        <begin position="891"/>
        <end position="933"/>
    </location>
</feature>
<dbReference type="InterPro" id="IPR000048">
    <property type="entry name" value="IQ_motif_EF-hand-BS"/>
</dbReference>
<protein>
    <submittedName>
        <fullName evidence="2">Uncharacterized protein</fullName>
    </submittedName>
</protein>
<feature type="compositionally biased region" description="Basic and acidic residues" evidence="1">
    <location>
        <begin position="523"/>
        <end position="537"/>
    </location>
</feature>
<evidence type="ECO:0000256" key="1">
    <source>
        <dbReference type="SAM" id="MobiDB-lite"/>
    </source>
</evidence>
<feature type="compositionally biased region" description="Basic and acidic residues" evidence="1">
    <location>
        <begin position="716"/>
        <end position="725"/>
    </location>
</feature>